<keyword evidence="6" id="KW-0677">Repeat</keyword>
<evidence type="ECO:0000256" key="12">
    <source>
        <dbReference type="SAM" id="SignalP"/>
    </source>
</evidence>
<keyword evidence="8" id="KW-0472">Membrane</keyword>
<name>A0ABV0QXY1_9TELE</name>
<evidence type="ECO:0000256" key="7">
    <source>
        <dbReference type="ARBA" id="ARBA00022837"/>
    </source>
</evidence>
<dbReference type="PROSITE" id="PS00232">
    <property type="entry name" value="CADHERIN_1"/>
    <property type="match status" value="1"/>
</dbReference>
<evidence type="ECO:0000256" key="3">
    <source>
        <dbReference type="ARBA" id="ARBA00022685"/>
    </source>
</evidence>
<dbReference type="Proteomes" id="UP001434883">
    <property type="component" value="Unassembled WGS sequence"/>
</dbReference>
<evidence type="ECO:0000256" key="2">
    <source>
        <dbReference type="ARBA" id="ARBA00022475"/>
    </source>
</evidence>
<dbReference type="PANTHER" id="PTHR24027">
    <property type="entry name" value="CADHERIN-23"/>
    <property type="match status" value="1"/>
</dbReference>
<sequence length="87" mass="9389">IWLLVCSLCVVRVSLADMDRETRENYTIVIQAKDMGGQLGGLAGTTTVNITLSDVNDNPPVINANNKLCIISIALDSSSDQFCPSFQ</sequence>
<dbReference type="CDD" id="cd11304">
    <property type="entry name" value="Cadherin_repeat"/>
    <property type="match status" value="1"/>
</dbReference>
<feature type="non-terminal residue" evidence="14">
    <location>
        <position position="87"/>
    </location>
</feature>
<gene>
    <name evidence="14" type="ORF">XENOCAPTIV_025983</name>
</gene>
<keyword evidence="9" id="KW-0325">Glycoprotein</keyword>
<reference evidence="14 15" key="1">
    <citation type="submission" date="2021-06" db="EMBL/GenBank/DDBJ databases">
        <authorList>
            <person name="Palmer J.M."/>
        </authorList>
    </citation>
    <scope>NUCLEOTIDE SEQUENCE [LARGE SCALE GENOMIC DNA]</scope>
    <source>
        <strain evidence="14 15">XC_2019</strain>
        <tissue evidence="14">Muscle</tissue>
    </source>
</reference>
<keyword evidence="15" id="KW-1185">Reference proteome</keyword>
<keyword evidence="5 12" id="KW-0732">Signal</keyword>
<evidence type="ECO:0000256" key="1">
    <source>
        <dbReference type="ARBA" id="ARBA00004236"/>
    </source>
</evidence>
<proteinExistence type="predicted"/>
<dbReference type="PROSITE" id="PS50268">
    <property type="entry name" value="CADHERIN_2"/>
    <property type="match status" value="1"/>
</dbReference>
<keyword evidence="4" id="KW-0479">Metal-binding</keyword>
<evidence type="ECO:0000256" key="8">
    <source>
        <dbReference type="ARBA" id="ARBA00023136"/>
    </source>
</evidence>
<evidence type="ECO:0000256" key="6">
    <source>
        <dbReference type="ARBA" id="ARBA00022737"/>
    </source>
</evidence>
<evidence type="ECO:0000256" key="11">
    <source>
        <dbReference type="PROSITE-ProRule" id="PRU00043"/>
    </source>
</evidence>
<comment type="function">
    <text evidence="10">Cadherins are calcium-dependent cell adhesion proteins. They preferentially interact with themselves in a homophilic manner in connecting cells; cadherins may thus contribute to the sorting of heterogeneous cell types.</text>
</comment>
<evidence type="ECO:0000256" key="5">
    <source>
        <dbReference type="ARBA" id="ARBA00022729"/>
    </source>
</evidence>
<evidence type="ECO:0000256" key="9">
    <source>
        <dbReference type="ARBA" id="ARBA00023180"/>
    </source>
</evidence>
<dbReference type="SMART" id="SM00112">
    <property type="entry name" value="CA"/>
    <property type="match status" value="1"/>
</dbReference>
<evidence type="ECO:0000259" key="13">
    <source>
        <dbReference type="PROSITE" id="PS50268"/>
    </source>
</evidence>
<comment type="caution">
    <text evidence="14">The sequence shown here is derived from an EMBL/GenBank/DDBJ whole genome shotgun (WGS) entry which is preliminary data.</text>
</comment>
<dbReference type="InterPro" id="IPR002126">
    <property type="entry name" value="Cadherin-like_dom"/>
</dbReference>
<feature type="non-terminal residue" evidence="14">
    <location>
        <position position="1"/>
    </location>
</feature>
<evidence type="ECO:0000313" key="14">
    <source>
        <dbReference type="EMBL" id="MEQ2200248.1"/>
    </source>
</evidence>
<keyword evidence="2" id="KW-1003">Cell membrane</keyword>
<dbReference type="PRINTS" id="PR00205">
    <property type="entry name" value="CADHERIN"/>
</dbReference>
<keyword evidence="3" id="KW-0165">Cleavage on pair of basic residues</keyword>
<dbReference type="SUPFAM" id="SSF49313">
    <property type="entry name" value="Cadherin-like"/>
    <property type="match status" value="1"/>
</dbReference>
<evidence type="ECO:0000313" key="15">
    <source>
        <dbReference type="Proteomes" id="UP001434883"/>
    </source>
</evidence>
<dbReference type="InterPro" id="IPR039808">
    <property type="entry name" value="Cadherin"/>
</dbReference>
<comment type="subcellular location">
    <subcellularLocation>
        <location evidence="1">Cell membrane</location>
    </subcellularLocation>
</comment>
<feature type="signal peptide" evidence="12">
    <location>
        <begin position="1"/>
        <end position="16"/>
    </location>
</feature>
<protein>
    <recommendedName>
        <fullName evidence="13">Cadherin domain-containing protein</fullName>
    </recommendedName>
</protein>
<dbReference type="InterPro" id="IPR020894">
    <property type="entry name" value="Cadherin_CS"/>
</dbReference>
<organism evidence="14 15">
    <name type="scientific">Xenoophorus captivus</name>
    <dbReference type="NCBI Taxonomy" id="1517983"/>
    <lineage>
        <taxon>Eukaryota</taxon>
        <taxon>Metazoa</taxon>
        <taxon>Chordata</taxon>
        <taxon>Craniata</taxon>
        <taxon>Vertebrata</taxon>
        <taxon>Euteleostomi</taxon>
        <taxon>Actinopterygii</taxon>
        <taxon>Neopterygii</taxon>
        <taxon>Teleostei</taxon>
        <taxon>Neoteleostei</taxon>
        <taxon>Acanthomorphata</taxon>
        <taxon>Ovalentaria</taxon>
        <taxon>Atherinomorphae</taxon>
        <taxon>Cyprinodontiformes</taxon>
        <taxon>Goodeidae</taxon>
        <taxon>Xenoophorus</taxon>
    </lineage>
</organism>
<dbReference type="EMBL" id="JAHRIN010025844">
    <property type="protein sequence ID" value="MEQ2200248.1"/>
    <property type="molecule type" value="Genomic_DNA"/>
</dbReference>
<evidence type="ECO:0000256" key="4">
    <source>
        <dbReference type="ARBA" id="ARBA00022723"/>
    </source>
</evidence>
<dbReference type="Gene3D" id="2.60.40.60">
    <property type="entry name" value="Cadherins"/>
    <property type="match status" value="1"/>
</dbReference>
<dbReference type="PANTHER" id="PTHR24027:SF84">
    <property type="entry name" value="CADHERIN-20"/>
    <property type="match status" value="1"/>
</dbReference>
<evidence type="ECO:0000256" key="10">
    <source>
        <dbReference type="ARBA" id="ARBA00037319"/>
    </source>
</evidence>
<feature type="chain" id="PRO_5046749504" description="Cadherin domain-containing protein" evidence="12">
    <location>
        <begin position="17"/>
        <end position="87"/>
    </location>
</feature>
<accession>A0ABV0QXY1</accession>
<dbReference type="InterPro" id="IPR015919">
    <property type="entry name" value="Cadherin-like_sf"/>
</dbReference>
<feature type="domain" description="Cadherin" evidence="13">
    <location>
        <begin position="18"/>
        <end position="62"/>
    </location>
</feature>
<keyword evidence="7 11" id="KW-0106">Calcium</keyword>